<dbReference type="Gene3D" id="3.40.50.300">
    <property type="entry name" value="P-loop containing nucleotide triphosphate hydrolases"/>
    <property type="match status" value="1"/>
</dbReference>
<dbReference type="PANTHER" id="PTHR24221">
    <property type="entry name" value="ATP-BINDING CASSETTE SUB-FAMILY B"/>
    <property type="match status" value="1"/>
</dbReference>
<name>A0A1I7K827_9BURK</name>
<feature type="domain" description="ABC transporter" evidence="9">
    <location>
        <begin position="350"/>
        <end position="554"/>
    </location>
</feature>
<dbReference type="GO" id="GO:0016887">
    <property type="term" value="F:ATP hydrolysis activity"/>
    <property type="evidence" value="ECO:0007669"/>
    <property type="project" value="InterPro"/>
</dbReference>
<evidence type="ECO:0000256" key="6">
    <source>
        <dbReference type="ARBA" id="ARBA00022989"/>
    </source>
</evidence>
<evidence type="ECO:0000256" key="4">
    <source>
        <dbReference type="ARBA" id="ARBA00022741"/>
    </source>
</evidence>
<feature type="domain" description="ABC transmembrane type-1" evidence="10">
    <location>
        <begin position="48"/>
        <end position="316"/>
    </location>
</feature>
<dbReference type="GO" id="GO:0042883">
    <property type="term" value="P:cysteine transport"/>
    <property type="evidence" value="ECO:0007669"/>
    <property type="project" value="InterPro"/>
</dbReference>
<dbReference type="Pfam" id="PF00664">
    <property type="entry name" value="ABC_membrane"/>
    <property type="match status" value="1"/>
</dbReference>
<sequence>MPVTTEALTLTPHRFLARLRQRQGRYLYQAATGSLAGVLGLGLLCASLAYWVNSAVQGIPPNRWWVVLSVTGVVLRALGHWVRDRAGQALSLQARQVLRTELLEHATAQGPLWLRAQGNPAWWTQRLIDQVDALHGYLARYLPARQAAVLVPLAIVVTVFSIDWVAGLLLLLATPIIPSFMALIGLGTQAVHATQQTRQAELAGHLLERLETLPWLRRTGALAESERAVYEAAHEYRRVAMRVLRVAFLSSATLEFFSAVAIGLLAIYIGFALLGMIAWGPAPSLTLRDGLFILLLAPECFLPLRQLAQAHHDLTAAKAAAETLAPWVQARAVTKQETSNTAPPSPGQVLAMDQVSFHYAPDAPPLFRELNLALNAGEVLGISGPSGSGKSTLLALMAGLVPPTHGQVKRCQRWSWLAQRPHLFHDTLRNNLLLGCPTDSDGREDAVLLAALAAAGIPLPDPQLPLGLDTPIGDQNQGVSGGQAQRIGLARTLLQQAPLWLLDEPTAALDADTRDTLLPTLWGCARERGVAMVIASHDPVVLARCDRIFKLEAA</sequence>
<reference evidence="11 12" key="1">
    <citation type="submission" date="2016-10" db="EMBL/GenBank/DDBJ databases">
        <authorList>
            <person name="de Groot N.N."/>
        </authorList>
    </citation>
    <scope>NUCLEOTIDE SEQUENCE [LARGE SCALE GENOMIC DNA]</scope>
    <source>
        <strain evidence="11 12">R-24608</strain>
    </source>
</reference>
<evidence type="ECO:0000256" key="1">
    <source>
        <dbReference type="ARBA" id="ARBA00004651"/>
    </source>
</evidence>
<dbReference type="InterPro" id="IPR003439">
    <property type="entry name" value="ABC_transporter-like_ATP-bd"/>
</dbReference>
<keyword evidence="5 11" id="KW-0067">ATP-binding</keyword>
<dbReference type="AlphaFoldDB" id="A0A1I7K827"/>
<keyword evidence="4" id="KW-0547">Nucleotide-binding</keyword>
<keyword evidence="3 8" id="KW-0812">Transmembrane</keyword>
<feature type="transmembrane region" description="Helical" evidence="8">
    <location>
        <begin position="246"/>
        <end position="279"/>
    </location>
</feature>
<evidence type="ECO:0000256" key="8">
    <source>
        <dbReference type="SAM" id="Phobius"/>
    </source>
</evidence>
<dbReference type="InterPro" id="IPR027417">
    <property type="entry name" value="P-loop_NTPase"/>
</dbReference>
<dbReference type="SUPFAM" id="SSF52540">
    <property type="entry name" value="P-loop containing nucleoside triphosphate hydrolases"/>
    <property type="match status" value="1"/>
</dbReference>
<evidence type="ECO:0000259" key="9">
    <source>
        <dbReference type="PROSITE" id="PS50893"/>
    </source>
</evidence>
<dbReference type="GO" id="GO:0140359">
    <property type="term" value="F:ABC-type transporter activity"/>
    <property type="evidence" value="ECO:0007669"/>
    <property type="project" value="InterPro"/>
</dbReference>
<dbReference type="STRING" id="343013.SAMN04489707_10402"/>
<keyword evidence="2" id="KW-1003">Cell membrane</keyword>
<protein>
    <submittedName>
        <fullName evidence="11">ATP-binding cassette, subfamily C, CydD</fullName>
    </submittedName>
</protein>
<dbReference type="PROSITE" id="PS50929">
    <property type="entry name" value="ABC_TM1F"/>
    <property type="match status" value="1"/>
</dbReference>
<feature type="transmembrane region" description="Helical" evidence="8">
    <location>
        <begin position="26"/>
        <end position="52"/>
    </location>
</feature>
<evidence type="ECO:0000256" key="7">
    <source>
        <dbReference type="ARBA" id="ARBA00023136"/>
    </source>
</evidence>
<keyword evidence="6 8" id="KW-1133">Transmembrane helix</keyword>
<proteinExistence type="predicted"/>
<dbReference type="GO" id="GO:0005524">
    <property type="term" value="F:ATP binding"/>
    <property type="evidence" value="ECO:0007669"/>
    <property type="project" value="UniProtKB-KW"/>
</dbReference>
<feature type="transmembrane region" description="Helical" evidence="8">
    <location>
        <begin position="64"/>
        <end position="82"/>
    </location>
</feature>
<dbReference type="OrthoDB" id="9806127at2"/>
<dbReference type="SMART" id="SM00382">
    <property type="entry name" value="AAA"/>
    <property type="match status" value="1"/>
</dbReference>
<dbReference type="InterPro" id="IPR003593">
    <property type="entry name" value="AAA+_ATPase"/>
</dbReference>
<evidence type="ECO:0000259" key="10">
    <source>
        <dbReference type="PROSITE" id="PS50929"/>
    </source>
</evidence>
<dbReference type="CDD" id="cd18584">
    <property type="entry name" value="ABC_6TM_AarD_CydD"/>
    <property type="match status" value="1"/>
</dbReference>
<dbReference type="InterPro" id="IPR036640">
    <property type="entry name" value="ABC1_TM_sf"/>
</dbReference>
<dbReference type="Gene3D" id="1.20.1560.10">
    <property type="entry name" value="ABC transporter type 1, transmembrane domain"/>
    <property type="match status" value="1"/>
</dbReference>
<feature type="transmembrane region" description="Helical" evidence="8">
    <location>
        <begin position="147"/>
        <end position="166"/>
    </location>
</feature>
<dbReference type="InterPro" id="IPR014216">
    <property type="entry name" value="ABC_transptr_CydD"/>
</dbReference>
<dbReference type="SUPFAM" id="SSF90123">
    <property type="entry name" value="ABC transporter transmembrane region"/>
    <property type="match status" value="1"/>
</dbReference>
<keyword evidence="7 8" id="KW-0472">Membrane</keyword>
<keyword evidence="12" id="KW-1185">Reference proteome</keyword>
<dbReference type="RefSeq" id="WP_054257534.1">
    <property type="nucleotide sequence ID" value="NZ_FPBX01000040.1"/>
</dbReference>
<accession>A0A1I7K827</accession>
<evidence type="ECO:0000256" key="2">
    <source>
        <dbReference type="ARBA" id="ARBA00022475"/>
    </source>
</evidence>
<dbReference type="PROSITE" id="PS50893">
    <property type="entry name" value="ABC_TRANSPORTER_2"/>
    <property type="match status" value="1"/>
</dbReference>
<dbReference type="InterPro" id="IPR017871">
    <property type="entry name" value="ABC_transporter-like_CS"/>
</dbReference>
<dbReference type="EMBL" id="FPBX01000040">
    <property type="protein sequence ID" value="SFU93512.1"/>
    <property type="molecule type" value="Genomic_DNA"/>
</dbReference>
<dbReference type="Pfam" id="PF00005">
    <property type="entry name" value="ABC_tran"/>
    <property type="match status" value="1"/>
</dbReference>
<dbReference type="Proteomes" id="UP000183656">
    <property type="component" value="Unassembled WGS sequence"/>
</dbReference>
<dbReference type="PANTHER" id="PTHR24221:SF654">
    <property type="entry name" value="ATP-BINDING CASSETTE SUB-FAMILY B MEMBER 6"/>
    <property type="match status" value="1"/>
</dbReference>
<evidence type="ECO:0000313" key="12">
    <source>
        <dbReference type="Proteomes" id="UP000183656"/>
    </source>
</evidence>
<dbReference type="CDD" id="cd03228">
    <property type="entry name" value="ABCC_MRP_Like"/>
    <property type="match status" value="1"/>
</dbReference>
<evidence type="ECO:0000313" key="11">
    <source>
        <dbReference type="EMBL" id="SFU93512.1"/>
    </source>
</evidence>
<comment type="subcellular location">
    <subcellularLocation>
        <location evidence="1">Cell membrane</location>
        <topology evidence="1">Multi-pass membrane protein</topology>
    </subcellularLocation>
</comment>
<organism evidence="11 12">
    <name type="scientific">Paenacidovorax caeni</name>
    <dbReference type="NCBI Taxonomy" id="343013"/>
    <lineage>
        <taxon>Bacteria</taxon>
        <taxon>Pseudomonadati</taxon>
        <taxon>Pseudomonadota</taxon>
        <taxon>Betaproteobacteria</taxon>
        <taxon>Burkholderiales</taxon>
        <taxon>Comamonadaceae</taxon>
        <taxon>Paenacidovorax</taxon>
    </lineage>
</organism>
<dbReference type="PROSITE" id="PS00211">
    <property type="entry name" value="ABC_TRANSPORTER_1"/>
    <property type="match status" value="1"/>
</dbReference>
<dbReference type="InterPro" id="IPR011527">
    <property type="entry name" value="ABC1_TM_dom"/>
</dbReference>
<dbReference type="InterPro" id="IPR039421">
    <property type="entry name" value="Type_1_exporter"/>
</dbReference>
<feature type="transmembrane region" description="Helical" evidence="8">
    <location>
        <begin position="172"/>
        <end position="191"/>
    </location>
</feature>
<evidence type="ECO:0000256" key="3">
    <source>
        <dbReference type="ARBA" id="ARBA00022692"/>
    </source>
</evidence>
<gene>
    <name evidence="11" type="ORF">SAMN04489707_10402</name>
</gene>
<dbReference type="GO" id="GO:0005886">
    <property type="term" value="C:plasma membrane"/>
    <property type="evidence" value="ECO:0007669"/>
    <property type="project" value="UniProtKB-SubCell"/>
</dbReference>
<dbReference type="NCBIfam" id="TIGR02857">
    <property type="entry name" value="CydD"/>
    <property type="match status" value="1"/>
</dbReference>
<evidence type="ECO:0000256" key="5">
    <source>
        <dbReference type="ARBA" id="ARBA00022840"/>
    </source>
</evidence>